<sequence>MLLVLVILYLLPGYLNANAPSGSDTSIVSRRTSLLAPSFPHACVCLDAQNRSRWDIFIAQCIARKLQGLVITELELSTLAIAALNVVMYIFWRNKPLDVATTVPVRLLQPSGPVPPTSVEPLGREAIANEVSNAQDIPKTEENEQKNWQGIIDIESLSPSAEIRKLHNFNFVDLARQVWWLISGILYRWIASGGIAVVARMGEIRFTDTISEGEENSKTFYAYNPTPHKVNVGKDIVLLFVGMLLGAIHCVGWNFFFPSLIEANVWRISSAVITGIPAVGLVSILFLGLDEDSMTILDQTSFVT</sequence>
<evidence type="ECO:0000256" key="1">
    <source>
        <dbReference type="SAM" id="Phobius"/>
    </source>
</evidence>
<evidence type="ECO:0000313" key="4">
    <source>
        <dbReference type="Proteomes" id="UP000027222"/>
    </source>
</evidence>
<dbReference type="PANTHER" id="PTHR35043">
    <property type="entry name" value="TRANSCRIPTION FACTOR DOMAIN-CONTAINING PROTEIN"/>
    <property type="match status" value="1"/>
</dbReference>
<protein>
    <submittedName>
        <fullName evidence="3">Uncharacterized protein</fullName>
    </submittedName>
</protein>
<reference evidence="4" key="1">
    <citation type="journal article" date="2014" name="Proc. Natl. Acad. Sci. U.S.A.">
        <title>Extensive sampling of basidiomycete genomes demonstrates inadequacy of the white-rot/brown-rot paradigm for wood decay fungi.</title>
        <authorList>
            <person name="Riley R."/>
            <person name="Salamov A.A."/>
            <person name="Brown D.W."/>
            <person name="Nagy L.G."/>
            <person name="Floudas D."/>
            <person name="Held B.W."/>
            <person name="Levasseur A."/>
            <person name="Lombard V."/>
            <person name="Morin E."/>
            <person name="Otillar R."/>
            <person name="Lindquist E.A."/>
            <person name="Sun H."/>
            <person name="LaButti K.M."/>
            <person name="Schmutz J."/>
            <person name="Jabbour D."/>
            <person name="Luo H."/>
            <person name="Baker S.E."/>
            <person name="Pisabarro A.G."/>
            <person name="Walton J.D."/>
            <person name="Blanchette R.A."/>
            <person name="Henrissat B."/>
            <person name="Martin F."/>
            <person name="Cullen D."/>
            <person name="Hibbett D.S."/>
            <person name="Grigoriev I.V."/>
        </authorList>
    </citation>
    <scope>NUCLEOTIDE SEQUENCE [LARGE SCALE GENOMIC DNA]</scope>
    <source>
        <strain evidence="4">CBS 339.88</strain>
    </source>
</reference>
<name>A0A067SP62_GALM3</name>
<keyword evidence="2" id="KW-0732">Signal</keyword>
<gene>
    <name evidence="3" type="ORF">GALMADRAFT_145489</name>
</gene>
<accession>A0A067SP62</accession>
<keyword evidence="4" id="KW-1185">Reference proteome</keyword>
<organism evidence="3 4">
    <name type="scientific">Galerina marginata (strain CBS 339.88)</name>
    <dbReference type="NCBI Taxonomy" id="685588"/>
    <lineage>
        <taxon>Eukaryota</taxon>
        <taxon>Fungi</taxon>
        <taxon>Dikarya</taxon>
        <taxon>Basidiomycota</taxon>
        <taxon>Agaricomycotina</taxon>
        <taxon>Agaricomycetes</taxon>
        <taxon>Agaricomycetidae</taxon>
        <taxon>Agaricales</taxon>
        <taxon>Agaricineae</taxon>
        <taxon>Strophariaceae</taxon>
        <taxon>Galerina</taxon>
    </lineage>
</organism>
<dbReference type="OrthoDB" id="9451547at2759"/>
<feature type="signal peptide" evidence="2">
    <location>
        <begin position="1"/>
        <end position="17"/>
    </location>
</feature>
<evidence type="ECO:0000313" key="3">
    <source>
        <dbReference type="EMBL" id="KDR69444.1"/>
    </source>
</evidence>
<dbReference type="PANTHER" id="PTHR35043:SF8">
    <property type="entry name" value="DUF4220 DOMAIN-CONTAINING PROTEIN"/>
    <property type="match status" value="1"/>
</dbReference>
<evidence type="ECO:0000256" key="2">
    <source>
        <dbReference type="SAM" id="SignalP"/>
    </source>
</evidence>
<feature type="transmembrane region" description="Helical" evidence="1">
    <location>
        <begin position="236"/>
        <end position="256"/>
    </location>
</feature>
<dbReference type="Proteomes" id="UP000027222">
    <property type="component" value="Unassembled WGS sequence"/>
</dbReference>
<keyword evidence="1" id="KW-0472">Membrane</keyword>
<keyword evidence="1" id="KW-1133">Transmembrane helix</keyword>
<feature type="transmembrane region" description="Helical" evidence="1">
    <location>
        <begin position="178"/>
        <end position="199"/>
    </location>
</feature>
<feature type="transmembrane region" description="Helical" evidence="1">
    <location>
        <begin position="268"/>
        <end position="289"/>
    </location>
</feature>
<keyword evidence="1" id="KW-0812">Transmembrane</keyword>
<feature type="chain" id="PRO_5001648529" evidence="2">
    <location>
        <begin position="18"/>
        <end position="304"/>
    </location>
</feature>
<dbReference type="AlphaFoldDB" id="A0A067SP62"/>
<dbReference type="STRING" id="685588.A0A067SP62"/>
<proteinExistence type="predicted"/>
<dbReference type="EMBL" id="KL142402">
    <property type="protein sequence ID" value="KDR69444.1"/>
    <property type="molecule type" value="Genomic_DNA"/>
</dbReference>
<dbReference type="HOGENOM" id="CLU_915407_0_0_1"/>